<evidence type="ECO:0000313" key="1">
    <source>
        <dbReference type="EMBL" id="JAH45435.1"/>
    </source>
</evidence>
<reference evidence="1" key="2">
    <citation type="journal article" date="2015" name="Fish Shellfish Immunol.">
        <title>Early steps in the European eel (Anguilla anguilla)-Vibrio vulnificus interaction in the gills: Role of the RtxA13 toxin.</title>
        <authorList>
            <person name="Callol A."/>
            <person name="Pajuelo D."/>
            <person name="Ebbesson L."/>
            <person name="Teles M."/>
            <person name="MacKenzie S."/>
            <person name="Amaro C."/>
        </authorList>
    </citation>
    <scope>NUCLEOTIDE SEQUENCE</scope>
</reference>
<proteinExistence type="predicted"/>
<name>A0A0E9SXQ7_ANGAN</name>
<protein>
    <submittedName>
        <fullName evidence="1">Uncharacterized protein</fullName>
    </submittedName>
</protein>
<dbReference type="AlphaFoldDB" id="A0A0E9SXQ7"/>
<dbReference type="EMBL" id="GBXM01063142">
    <property type="protein sequence ID" value="JAH45435.1"/>
    <property type="molecule type" value="Transcribed_RNA"/>
</dbReference>
<accession>A0A0E9SXQ7</accession>
<organism evidence="1">
    <name type="scientific">Anguilla anguilla</name>
    <name type="common">European freshwater eel</name>
    <name type="synonym">Muraena anguilla</name>
    <dbReference type="NCBI Taxonomy" id="7936"/>
    <lineage>
        <taxon>Eukaryota</taxon>
        <taxon>Metazoa</taxon>
        <taxon>Chordata</taxon>
        <taxon>Craniata</taxon>
        <taxon>Vertebrata</taxon>
        <taxon>Euteleostomi</taxon>
        <taxon>Actinopterygii</taxon>
        <taxon>Neopterygii</taxon>
        <taxon>Teleostei</taxon>
        <taxon>Anguilliformes</taxon>
        <taxon>Anguillidae</taxon>
        <taxon>Anguilla</taxon>
    </lineage>
</organism>
<sequence length="82" mass="9659">MRTAYSFSGDFKISISYIAFQDIYISTENAKERSSQFYISLTLPKNVFQFNNGNYQKSQRKTVQLFFKSLLRTTLKKVRSTH</sequence>
<reference evidence="1" key="1">
    <citation type="submission" date="2014-11" db="EMBL/GenBank/DDBJ databases">
        <authorList>
            <person name="Amaro Gonzalez C."/>
        </authorList>
    </citation>
    <scope>NUCLEOTIDE SEQUENCE</scope>
</reference>